<dbReference type="InterPro" id="IPR018107">
    <property type="entry name" value="Na-dicarboxylate_symporter_CS"/>
</dbReference>
<comment type="subcellular location">
    <subcellularLocation>
        <location evidence="1">Cell membrane</location>
        <topology evidence="1">Multi-pass membrane protein</topology>
    </subcellularLocation>
</comment>
<keyword evidence="7 8" id="KW-0472">Membrane</keyword>
<gene>
    <name evidence="9" type="ORF">U472_11080</name>
</gene>
<protein>
    <submittedName>
        <fullName evidence="9">Sodium:dicarboxylate symporter</fullName>
    </submittedName>
</protein>
<dbReference type="FunFam" id="1.10.3860.10:FF:000001">
    <property type="entry name" value="C4-dicarboxylate transport protein"/>
    <property type="match status" value="1"/>
</dbReference>
<sequence length="414" mass="43558">MLVLKKWNNLELHTKILIGLVLGVIVGVIFGEKTTAIEPIGQLFIRLIRMVIIPLVFSSLIVGAASVGDPKSLGRIGSKTIAFYLCTTAFAVIIGLILGNLIQPGVELNLDVGNVSMEAKEAPPLSQTLINIVPKNPIVALQQGNMLQIIVFALFIGVTISLIGDKGEPVLTFFDSFAEIMYKLTAIVMEFAPYGILALIASVVGSFGLAVLLPLLKVIIAIYLGCLIHWIITYGGAIKLFSNLSIRRFFKGIASAQIFAFSTCSSSGTLPVTTKCCRDNLGVSDKISSFVLPLGATINMDGTALYQGVCALFVAQVYGMELSLAQQLTVVLTATLASIGTAGVPSAGLIMLTLTLKSVGLPLEGVALIAGIDRILDMARTVTNITGDSAATVIVASSEGEIDLEIGNSKTANA</sequence>
<dbReference type="PRINTS" id="PR00173">
    <property type="entry name" value="EDTRNSPORT"/>
</dbReference>
<reference evidence="10" key="1">
    <citation type="submission" date="2016-07" db="EMBL/GenBank/DDBJ databases">
        <authorList>
            <person name="Florea S."/>
            <person name="Webb J.S."/>
            <person name="Jaromczyk J."/>
            <person name="Schardl C.L."/>
        </authorList>
    </citation>
    <scope>NUCLEOTIDE SEQUENCE [LARGE SCALE GENOMIC DNA]</scope>
    <source>
        <strain evidence="10">Z6</strain>
    </source>
</reference>
<keyword evidence="6 8" id="KW-1133">Transmembrane helix</keyword>
<feature type="transmembrane region" description="Helical" evidence="8">
    <location>
        <begin position="219"/>
        <end position="241"/>
    </location>
</feature>
<keyword evidence="10" id="KW-1185">Reference proteome</keyword>
<organism evidence="9 10">
    <name type="scientific">Orenia metallireducens</name>
    <dbReference type="NCBI Taxonomy" id="1413210"/>
    <lineage>
        <taxon>Bacteria</taxon>
        <taxon>Bacillati</taxon>
        <taxon>Bacillota</taxon>
        <taxon>Clostridia</taxon>
        <taxon>Halanaerobiales</taxon>
        <taxon>Halobacteroidaceae</taxon>
        <taxon>Orenia</taxon>
    </lineage>
</organism>
<dbReference type="GO" id="GO:0015293">
    <property type="term" value="F:symporter activity"/>
    <property type="evidence" value="ECO:0007669"/>
    <property type="project" value="UniProtKB-KW"/>
</dbReference>
<evidence type="ECO:0000256" key="7">
    <source>
        <dbReference type="ARBA" id="ARBA00023136"/>
    </source>
</evidence>
<dbReference type="PANTHER" id="PTHR42865">
    <property type="entry name" value="PROTON/GLUTAMATE-ASPARTATE SYMPORTER"/>
    <property type="match status" value="1"/>
</dbReference>
<evidence type="ECO:0000256" key="5">
    <source>
        <dbReference type="ARBA" id="ARBA00022847"/>
    </source>
</evidence>
<dbReference type="Pfam" id="PF00375">
    <property type="entry name" value="SDF"/>
    <property type="match status" value="1"/>
</dbReference>
<evidence type="ECO:0000256" key="4">
    <source>
        <dbReference type="ARBA" id="ARBA00022692"/>
    </source>
</evidence>
<comment type="caution">
    <text evidence="9">The sequence shown here is derived from an EMBL/GenBank/DDBJ whole genome shotgun (WGS) entry which is preliminary data.</text>
</comment>
<evidence type="ECO:0000256" key="1">
    <source>
        <dbReference type="ARBA" id="ARBA00004651"/>
    </source>
</evidence>
<reference evidence="9 10" key="2">
    <citation type="submission" date="2016-08" db="EMBL/GenBank/DDBJ databases">
        <title>Orenia metallireducens sp. nov. strain Z6, a Novel Metal-reducing Firmicute from the Deep Subsurface.</title>
        <authorList>
            <person name="Maxim B.I."/>
            <person name="Kenneth K."/>
            <person name="Flynn T.M."/>
            <person name="Oloughlin E.J."/>
            <person name="Locke R.A."/>
            <person name="Weber J.R."/>
            <person name="Egan S.M."/>
            <person name="Mackie R.I."/>
            <person name="Cann I.K."/>
        </authorList>
    </citation>
    <scope>NUCLEOTIDE SEQUENCE [LARGE SCALE GENOMIC DNA]</scope>
    <source>
        <strain evidence="9 10">Z6</strain>
    </source>
</reference>
<dbReference type="PROSITE" id="PS00714">
    <property type="entry name" value="NA_DICARBOXYL_SYMP_2"/>
    <property type="match status" value="1"/>
</dbReference>
<dbReference type="Gene3D" id="1.10.3860.10">
    <property type="entry name" value="Sodium:dicarboxylate symporter"/>
    <property type="match status" value="1"/>
</dbReference>
<feature type="transmembrane region" description="Helical" evidence="8">
    <location>
        <begin position="146"/>
        <end position="164"/>
    </location>
</feature>
<keyword evidence="2" id="KW-0813">Transport</keyword>
<dbReference type="SUPFAM" id="SSF118215">
    <property type="entry name" value="Proton glutamate symport protein"/>
    <property type="match status" value="1"/>
</dbReference>
<feature type="transmembrane region" description="Helical" evidence="8">
    <location>
        <begin position="12"/>
        <end position="31"/>
    </location>
</feature>
<dbReference type="PANTHER" id="PTHR42865:SF7">
    <property type="entry name" value="PROTON_GLUTAMATE-ASPARTATE SYMPORTER"/>
    <property type="match status" value="1"/>
</dbReference>
<name>A0A1C0A8G6_9FIRM</name>
<dbReference type="OrthoDB" id="9768885at2"/>
<dbReference type="RefSeq" id="WP_068718446.1">
    <property type="nucleotide sequence ID" value="NZ_LWDV01000009.1"/>
</dbReference>
<evidence type="ECO:0000256" key="8">
    <source>
        <dbReference type="SAM" id="Phobius"/>
    </source>
</evidence>
<accession>A0A1C0A8G6</accession>
<evidence type="ECO:0000256" key="3">
    <source>
        <dbReference type="ARBA" id="ARBA00022475"/>
    </source>
</evidence>
<dbReference type="AlphaFoldDB" id="A0A1C0A8G6"/>
<evidence type="ECO:0000256" key="2">
    <source>
        <dbReference type="ARBA" id="ARBA00022448"/>
    </source>
</evidence>
<dbReference type="Proteomes" id="UP000093514">
    <property type="component" value="Unassembled WGS sequence"/>
</dbReference>
<evidence type="ECO:0000313" key="10">
    <source>
        <dbReference type="Proteomes" id="UP000093514"/>
    </source>
</evidence>
<feature type="transmembrane region" description="Helical" evidence="8">
    <location>
        <begin position="191"/>
        <end position="213"/>
    </location>
</feature>
<keyword evidence="3" id="KW-1003">Cell membrane</keyword>
<proteinExistence type="predicted"/>
<dbReference type="InterPro" id="IPR036458">
    <property type="entry name" value="Na:dicarbo_symporter_sf"/>
</dbReference>
<dbReference type="GO" id="GO:0006835">
    <property type="term" value="P:dicarboxylic acid transport"/>
    <property type="evidence" value="ECO:0007669"/>
    <property type="project" value="TreeGrafter"/>
</dbReference>
<dbReference type="GO" id="GO:0005886">
    <property type="term" value="C:plasma membrane"/>
    <property type="evidence" value="ECO:0007669"/>
    <property type="project" value="UniProtKB-SubCell"/>
</dbReference>
<feature type="transmembrane region" description="Helical" evidence="8">
    <location>
        <begin position="80"/>
        <end position="102"/>
    </location>
</feature>
<keyword evidence="5" id="KW-0769">Symport</keyword>
<dbReference type="InterPro" id="IPR001991">
    <property type="entry name" value="Na-dicarboxylate_symporter"/>
</dbReference>
<feature type="transmembrane region" description="Helical" evidence="8">
    <location>
        <begin position="43"/>
        <end position="68"/>
    </location>
</feature>
<evidence type="ECO:0000313" key="9">
    <source>
        <dbReference type="EMBL" id="OCL26527.1"/>
    </source>
</evidence>
<dbReference type="EMBL" id="LWDV01000009">
    <property type="protein sequence ID" value="OCL26527.1"/>
    <property type="molecule type" value="Genomic_DNA"/>
</dbReference>
<keyword evidence="4 8" id="KW-0812">Transmembrane</keyword>
<evidence type="ECO:0000256" key="6">
    <source>
        <dbReference type="ARBA" id="ARBA00022989"/>
    </source>
</evidence>